<comment type="similarity">
    <text evidence="1 5">Belongs to the peptidase S41A family.</text>
</comment>
<dbReference type="GO" id="GO:0007165">
    <property type="term" value="P:signal transduction"/>
    <property type="evidence" value="ECO:0007669"/>
    <property type="project" value="TreeGrafter"/>
</dbReference>
<keyword evidence="2 5" id="KW-0645">Protease</keyword>
<evidence type="ECO:0000256" key="1">
    <source>
        <dbReference type="ARBA" id="ARBA00009179"/>
    </source>
</evidence>
<dbReference type="GO" id="GO:0030288">
    <property type="term" value="C:outer membrane-bounded periplasmic space"/>
    <property type="evidence" value="ECO:0007669"/>
    <property type="project" value="TreeGrafter"/>
</dbReference>
<dbReference type="NCBIfam" id="TIGR00225">
    <property type="entry name" value="prc"/>
    <property type="match status" value="1"/>
</dbReference>
<dbReference type="Pfam" id="PF03572">
    <property type="entry name" value="Peptidase_S41"/>
    <property type="match status" value="1"/>
</dbReference>
<feature type="domain" description="PDZ" evidence="7">
    <location>
        <begin position="93"/>
        <end position="167"/>
    </location>
</feature>
<dbReference type="CDD" id="cd06782">
    <property type="entry name" value="cpPDZ_CPP-like"/>
    <property type="match status" value="1"/>
</dbReference>
<dbReference type="Gene3D" id="3.90.226.10">
    <property type="entry name" value="2-enoyl-CoA Hydratase, Chain A, domain 1"/>
    <property type="match status" value="1"/>
</dbReference>
<dbReference type="InterPro" id="IPR029045">
    <property type="entry name" value="ClpP/crotonase-like_dom_sf"/>
</dbReference>
<evidence type="ECO:0000313" key="8">
    <source>
        <dbReference type="EMBL" id="KAA9131850.1"/>
    </source>
</evidence>
<keyword evidence="3 5" id="KW-0378">Hydrolase</keyword>
<evidence type="ECO:0000256" key="5">
    <source>
        <dbReference type="RuleBase" id="RU004404"/>
    </source>
</evidence>
<dbReference type="PANTHER" id="PTHR32060:SF30">
    <property type="entry name" value="CARBOXY-TERMINAL PROCESSING PROTEASE CTPA"/>
    <property type="match status" value="1"/>
</dbReference>
<dbReference type="Pfam" id="PF17820">
    <property type="entry name" value="PDZ_6"/>
    <property type="match status" value="1"/>
</dbReference>
<dbReference type="GO" id="GO:0006508">
    <property type="term" value="P:proteolysis"/>
    <property type="evidence" value="ECO:0007669"/>
    <property type="project" value="UniProtKB-KW"/>
</dbReference>
<dbReference type="GO" id="GO:0008236">
    <property type="term" value="F:serine-type peptidase activity"/>
    <property type="evidence" value="ECO:0007669"/>
    <property type="project" value="UniProtKB-KW"/>
</dbReference>
<dbReference type="Proteomes" id="UP000325372">
    <property type="component" value="Unassembled WGS sequence"/>
</dbReference>
<keyword evidence="9" id="KW-1185">Reference proteome</keyword>
<evidence type="ECO:0000256" key="2">
    <source>
        <dbReference type="ARBA" id="ARBA00022670"/>
    </source>
</evidence>
<evidence type="ECO:0000256" key="3">
    <source>
        <dbReference type="ARBA" id="ARBA00022801"/>
    </source>
</evidence>
<dbReference type="InterPro" id="IPR001478">
    <property type="entry name" value="PDZ"/>
</dbReference>
<dbReference type="GO" id="GO:0004175">
    <property type="term" value="F:endopeptidase activity"/>
    <property type="evidence" value="ECO:0007669"/>
    <property type="project" value="TreeGrafter"/>
</dbReference>
<reference evidence="8 9" key="1">
    <citation type="submission" date="2019-09" db="EMBL/GenBank/DDBJ databases">
        <title>Wenzhouxiangella sp. Genome sequencing and assembly.</title>
        <authorList>
            <person name="Zhang R."/>
        </authorList>
    </citation>
    <scope>NUCLEOTIDE SEQUENCE [LARGE SCALE GENOMIC DNA]</scope>
    <source>
        <strain evidence="8 9">W260</strain>
    </source>
</reference>
<dbReference type="RefSeq" id="WP_150863640.1">
    <property type="nucleotide sequence ID" value="NZ_VYXP01000004.1"/>
</dbReference>
<dbReference type="InterPro" id="IPR005151">
    <property type="entry name" value="Tail-specific_protease"/>
</dbReference>
<dbReference type="PANTHER" id="PTHR32060">
    <property type="entry name" value="TAIL-SPECIFIC PROTEASE"/>
    <property type="match status" value="1"/>
</dbReference>
<accession>A0A5N0TA86</accession>
<organism evidence="8 9">
    <name type="scientific">Marinihelvus fidelis</name>
    <dbReference type="NCBI Taxonomy" id="2613842"/>
    <lineage>
        <taxon>Bacteria</taxon>
        <taxon>Pseudomonadati</taxon>
        <taxon>Pseudomonadota</taxon>
        <taxon>Gammaproteobacteria</taxon>
        <taxon>Chromatiales</taxon>
        <taxon>Wenzhouxiangellaceae</taxon>
        <taxon>Marinihelvus</taxon>
    </lineage>
</organism>
<dbReference type="CDD" id="cd07560">
    <property type="entry name" value="Peptidase_S41_CPP"/>
    <property type="match status" value="1"/>
</dbReference>
<dbReference type="EMBL" id="VYXP01000004">
    <property type="protein sequence ID" value="KAA9131850.1"/>
    <property type="molecule type" value="Genomic_DNA"/>
</dbReference>
<dbReference type="AlphaFoldDB" id="A0A5N0TA86"/>
<dbReference type="InterPro" id="IPR036034">
    <property type="entry name" value="PDZ_sf"/>
</dbReference>
<proteinExistence type="inferred from homology"/>
<keyword evidence="4 5" id="KW-0720">Serine protease</keyword>
<protein>
    <submittedName>
        <fullName evidence="8">S41 family peptidase</fullName>
    </submittedName>
</protein>
<evidence type="ECO:0000256" key="6">
    <source>
        <dbReference type="SAM" id="SignalP"/>
    </source>
</evidence>
<evidence type="ECO:0000313" key="9">
    <source>
        <dbReference type="Proteomes" id="UP000325372"/>
    </source>
</evidence>
<feature type="chain" id="PRO_5024319452" evidence="6">
    <location>
        <begin position="26"/>
        <end position="399"/>
    </location>
</feature>
<gene>
    <name evidence="8" type="ORF">F3N42_06635</name>
</gene>
<dbReference type="SMART" id="SM00245">
    <property type="entry name" value="TSPc"/>
    <property type="match status" value="1"/>
</dbReference>
<name>A0A5N0TA86_9GAMM</name>
<dbReference type="InterPro" id="IPR041489">
    <property type="entry name" value="PDZ_6"/>
</dbReference>
<dbReference type="Gene3D" id="3.30.750.44">
    <property type="match status" value="1"/>
</dbReference>
<dbReference type="SUPFAM" id="SSF50156">
    <property type="entry name" value="PDZ domain-like"/>
    <property type="match status" value="1"/>
</dbReference>
<sequence>MHLTATRILACLALLASALPSNGHAEAPAEDSSRLDDLRTLSDMVQLIRDNYVDEIGEDDLLHSAMAGLVAGLDEHSGWLPASRFQAHNDSSRGRQGGIGATFEVNEKRLFVDAIAPDSPAEIAGLEPGDQLLAVDGEPVRGRRLDTSLQALDGEPGTTVTLRIRDRSGAKRTIDIERAYVPVDSVSGQWLEPGTAYLAISHFNDHTDRDFEHELEQLGQQPGAIEASRIIIDLRDNRGGVLTSALAVADGFLESGLVVETRGRTPSTRMSYVAQPGQWRPQARVAVLTSSLTASSAEILAGSLQDHGRAIVLGRTSFGKGTVQSVVRLHNGSALKFTTARYYTPSGREIDQSGIKPNIEIRGGLHPTGDVNDPVIGAAMSALKTDPPEPESAALATGA</sequence>
<keyword evidence="6" id="KW-0732">Signal</keyword>
<evidence type="ECO:0000259" key="7">
    <source>
        <dbReference type="PROSITE" id="PS50106"/>
    </source>
</evidence>
<dbReference type="Gene3D" id="2.30.42.10">
    <property type="match status" value="1"/>
</dbReference>
<dbReference type="PROSITE" id="PS50106">
    <property type="entry name" value="PDZ"/>
    <property type="match status" value="1"/>
</dbReference>
<dbReference type="InterPro" id="IPR004447">
    <property type="entry name" value="Peptidase_S41A"/>
</dbReference>
<dbReference type="SUPFAM" id="SSF52096">
    <property type="entry name" value="ClpP/crotonase"/>
    <property type="match status" value="1"/>
</dbReference>
<dbReference type="SMART" id="SM00228">
    <property type="entry name" value="PDZ"/>
    <property type="match status" value="1"/>
</dbReference>
<feature type="signal peptide" evidence="6">
    <location>
        <begin position="1"/>
        <end position="25"/>
    </location>
</feature>
<comment type="caution">
    <text evidence="8">The sequence shown here is derived from an EMBL/GenBank/DDBJ whole genome shotgun (WGS) entry which is preliminary data.</text>
</comment>
<evidence type="ECO:0000256" key="4">
    <source>
        <dbReference type="ARBA" id="ARBA00022825"/>
    </source>
</evidence>